<name>A0A136JF89_9PEZI</name>
<evidence type="ECO:0000313" key="3">
    <source>
        <dbReference type="Proteomes" id="UP000070501"/>
    </source>
</evidence>
<gene>
    <name evidence="2" type="ORF">Micbo1qcDRAFT_157912</name>
</gene>
<keyword evidence="1" id="KW-0472">Membrane</keyword>
<protein>
    <submittedName>
        <fullName evidence="2">Uncharacterized protein</fullName>
    </submittedName>
</protein>
<keyword evidence="3" id="KW-1185">Reference proteome</keyword>
<evidence type="ECO:0000313" key="2">
    <source>
        <dbReference type="EMBL" id="KXJ95831.1"/>
    </source>
</evidence>
<evidence type="ECO:0000256" key="1">
    <source>
        <dbReference type="SAM" id="Phobius"/>
    </source>
</evidence>
<organism evidence="2 3">
    <name type="scientific">Microdochium bolleyi</name>
    <dbReference type="NCBI Taxonomy" id="196109"/>
    <lineage>
        <taxon>Eukaryota</taxon>
        <taxon>Fungi</taxon>
        <taxon>Dikarya</taxon>
        <taxon>Ascomycota</taxon>
        <taxon>Pezizomycotina</taxon>
        <taxon>Sordariomycetes</taxon>
        <taxon>Xylariomycetidae</taxon>
        <taxon>Xylariales</taxon>
        <taxon>Microdochiaceae</taxon>
        <taxon>Microdochium</taxon>
    </lineage>
</organism>
<dbReference type="EMBL" id="KQ964246">
    <property type="protein sequence ID" value="KXJ95831.1"/>
    <property type="molecule type" value="Genomic_DNA"/>
</dbReference>
<keyword evidence="1" id="KW-0812">Transmembrane</keyword>
<sequence length="122" mass="13597">MPDVLEMAVSFGDKFRVRWLLVGMCCAYITLVSDSVVQNLRAFFRGKGDGGDLSAPSSLFLLTFWPFIHFHKPPQTSSTSNIVSSARLTGQIGFLNHKRSSSRLSWDSTGCMHDHSDIVKDE</sequence>
<feature type="transmembrane region" description="Helical" evidence="1">
    <location>
        <begin position="20"/>
        <end position="37"/>
    </location>
</feature>
<dbReference type="InParanoid" id="A0A136JF89"/>
<proteinExistence type="predicted"/>
<accession>A0A136JF89</accession>
<dbReference type="AlphaFoldDB" id="A0A136JF89"/>
<dbReference type="Proteomes" id="UP000070501">
    <property type="component" value="Unassembled WGS sequence"/>
</dbReference>
<keyword evidence="1" id="KW-1133">Transmembrane helix</keyword>
<reference evidence="3" key="1">
    <citation type="submission" date="2016-02" db="EMBL/GenBank/DDBJ databases">
        <title>Draft genome sequence of Microdochium bolleyi, a fungal endophyte of beachgrass.</title>
        <authorList>
            <consortium name="DOE Joint Genome Institute"/>
            <person name="David A.S."/>
            <person name="May G."/>
            <person name="Haridas S."/>
            <person name="Lim J."/>
            <person name="Wang M."/>
            <person name="Labutti K."/>
            <person name="Lipzen A."/>
            <person name="Barry K."/>
            <person name="Grigoriev I.V."/>
        </authorList>
    </citation>
    <scope>NUCLEOTIDE SEQUENCE [LARGE SCALE GENOMIC DNA]</scope>
    <source>
        <strain evidence="3">J235TASD1</strain>
    </source>
</reference>